<dbReference type="PANTHER" id="PTHR37528">
    <property type="entry name" value="UPF0149 PROTEIN YGFB"/>
    <property type="match status" value="1"/>
</dbReference>
<comment type="similarity">
    <text evidence="1">Belongs to the UPF0149 family.</text>
</comment>
<keyword evidence="3" id="KW-1185">Reference proteome</keyword>
<dbReference type="PANTHER" id="PTHR37528:SF1">
    <property type="entry name" value="UPF0149 PROTEIN YGFB"/>
    <property type="match status" value="1"/>
</dbReference>
<dbReference type="Proteomes" id="UP000255417">
    <property type="component" value="Unassembled WGS sequence"/>
</dbReference>
<name>A0A379C7I2_9PAST</name>
<organism evidence="2 3">
    <name type="scientific">Phocoenobacter uteri</name>
    <dbReference type="NCBI Taxonomy" id="146806"/>
    <lineage>
        <taxon>Bacteria</taxon>
        <taxon>Pseudomonadati</taxon>
        <taxon>Pseudomonadota</taxon>
        <taxon>Gammaproteobacteria</taxon>
        <taxon>Pasteurellales</taxon>
        <taxon>Pasteurellaceae</taxon>
        <taxon>Phocoenobacter</taxon>
    </lineage>
</organism>
<reference evidence="2 3" key="1">
    <citation type="submission" date="2018-06" db="EMBL/GenBank/DDBJ databases">
        <authorList>
            <consortium name="Pathogen Informatics"/>
            <person name="Doyle S."/>
        </authorList>
    </citation>
    <scope>NUCLEOTIDE SEQUENCE [LARGE SCALE GENOMIC DNA]</scope>
    <source>
        <strain evidence="2 3">NCTC12872</strain>
    </source>
</reference>
<proteinExistence type="inferred from homology"/>
<dbReference type="InterPro" id="IPR011978">
    <property type="entry name" value="YgfB-like"/>
</dbReference>
<dbReference type="EMBL" id="UGTA01000001">
    <property type="protein sequence ID" value="SUB58253.1"/>
    <property type="molecule type" value="Genomic_DNA"/>
</dbReference>
<dbReference type="InterPro" id="IPR036255">
    <property type="entry name" value="YgfB-like_sf"/>
</dbReference>
<accession>A0A379C7I2</accession>
<protein>
    <submittedName>
        <fullName evidence="2">Uncharacterized protein conserved in bacteria</fullName>
    </submittedName>
</protein>
<dbReference type="AlphaFoldDB" id="A0A379C7I2"/>
<evidence type="ECO:0000256" key="1">
    <source>
        <dbReference type="ARBA" id="ARBA00038308"/>
    </source>
</evidence>
<gene>
    <name evidence="2" type="ORF">NCTC12872_00205</name>
</gene>
<dbReference type="NCBIfam" id="NF002477">
    <property type="entry name" value="PRK01736.1"/>
    <property type="match status" value="1"/>
</dbReference>
<dbReference type="GO" id="GO:0005829">
    <property type="term" value="C:cytosol"/>
    <property type="evidence" value="ECO:0007669"/>
    <property type="project" value="TreeGrafter"/>
</dbReference>
<dbReference type="SUPFAM" id="SSF101327">
    <property type="entry name" value="YgfB-like"/>
    <property type="match status" value="1"/>
</dbReference>
<evidence type="ECO:0000313" key="2">
    <source>
        <dbReference type="EMBL" id="SUB58253.1"/>
    </source>
</evidence>
<sequence length="195" mass="22237">MPFFETMINNTIMAITKLNEFKQLIAELQIEYTPAEFHGFLSGLVAGGIKDESWQTLTYQFTNDGHCFSQIPLKKLTEFYQQLTESYSQADTQFQLCFDDNDDGFKMADKIADWTSHFMLGIGLAQPKFQTEKDEVGEALDDLNEISKLGYDEQDNPAELASAADEIIEYLRVVALFLHSHFALSVKESDKKQLH</sequence>
<dbReference type="Pfam" id="PF03695">
    <property type="entry name" value="UPF0149"/>
    <property type="match status" value="1"/>
</dbReference>
<dbReference type="Gene3D" id="1.20.120.740">
    <property type="entry name" value="YgfB uncharacterised protein family UPF0149, PF03695"/>
    <property type="match status" value="1"/>
</dbReference>
<dbReference type="NCBIfam" id="TIGR02292">
    <property type="entry name" value="ygfB_yecA"/>
    <property type="match status" value="1"/>
</dbReference>
<evidence type="ECO:0000313" key="3">
    <source>
        <dbReference type="Proteomes" id="UP000255417"/>
    </source>
</evidence>